<dbReference type="GeneID" id="93930619"/>
<accession>A0ABZ1HFS7</accession>
<keyword evidence="1" id="KW-0812">Transmembrane</keyword>
<feature type="transmembrane region" description="Helical" evidence="1">
    <location>
        <begin position="6"/>
        <end position="35"/>
    </location>
</feature>
<reference evidence="2 3" key="1">
    <citation type="submission" date="2022-10" db="EMBL/GenBank/DDBJ databases">
        <title>The complete genomes of actinobacterial strains from the NBC collection.</title>
        <authorList>
            <person name="Joergensen T.S."/>
            <person name="Alvarez Arevalo M."/>
            <person name="Sterndorff E.B."/>
            <person name="Faurdal D."/>
            <person name="Vuksanovic O."/>
            <person name="Mourched A.-S."/>
            <person name="Charusanti P."/>
            <person name="Shaw S."/>
            <person name="Blin K."/>
            <person name="Weber T."/>
        </authorList>
    </citation>
    <scope>NUCLEOTIDE SEQUENCE [LARGE SCALE GENOMIC DNA]</scope>
    <source>
        <strain evidence="2 3">NBC 01752</strain>
    </source>
</reference>
<sequence>MVRWEVALVFIEFVVPLVAEWKIGLMAALLVALVFAGIRLHHRPTAVGAAILFAILMSQV</sequence>
<gene>
    <name evidence="2" type="ORF">OHB35_24480</name>
</gene>
<keyword evidence="3" id="KW-1185">Reference proteome</keyword>
<protein>
    <submittedName>
        <fullName evidence="2">Uncharacterized protein</fullName>
    </submittedName>
</protein>
<dbReference type="RefSeq" id="WP_266758791.1">
    <property type="nucleotide sequence ID" value="NZ_CP108382.1"/>
</dbReference>
<evidence type="ECO:0000313" key="3">
    <source>
        <dbReference type="Proteomes" id="UP001340816"/>
    </source>
</evidence>
<proteinExistence type="predicted"/>
<dbReference type="Proteomes" id="UP001340816">
    <property type="component" value="Chromosome"/>
</dbReference>
<name>A0ABZ1HFS7_STRPH</name>
<evidence type="ECO:0000256" key="1">
    <source>
        <dbReference type="SAM" id="Phobius"/>
    </source>
</evidence>
<evidence type="ECO:0000313" key="2">
    <source>
        <dbReference type="EMBL" id="WSD16150.1"/>
    </source>
</evidence>
<keyword evidence="1" id="KW-0472">Membrane</keyword>
<dbReference type="EMBL" id="CP109135">
    <property type="protein sequence ID" value="WSD16150.1"/>
    <property type="molecule type" value="Genomic_DNA"/>
</dbReference>
<keyword evidence="1" id="KW-1133">Transmembrane helix</keyword>
<organism evidence="2 3">
    <name type="scientific">Streptomyces phaeochromogenes</name>
    <dbReference type="NCBI Taxonomy" id="1923"/>
    <lineage>
        <taxon>Bacteria</taxon>
        <taxon>Bacillati</taxon>
        <taxon>Actinomycetota</taxon>
        <taxon>Actinomycetes</taxon>
        <taxon>Kitasatosporales</taxon>
        <taxon>Streptomycetaceae</taxon>
        <taxon>Streptomyces</taxon>
        <taxon>Streptomyces phaeochromogenes group</taxon>
    </lineage>
</organism>